<dbReference type="PANTHER" id="PTHR21625:SF0">
    <property type="entry name" value="DYNEIN REGULATORY COMPLEX SUBUNIT 2"/>
    <property type="match status" value="1"/>
</dbReference>
<evidence type="ECO:0000256" key="3">
    <source>
        <dbReference type="ARBA" id="ARBA00022846"/>
    </source>
</evidence>
<comment type="caution">
    <text evidence="15">The sequence shown here is derived from an EMBL/GenBank/DDBJ whole genome shotgun (WGS) entry which is preliminary data.</text>
</comment>
<organism evidence="15 16">
    <name type="scientific">Cafeteria roenbergensis</name>
    <name type="common">Marine flagellate</name>
    <dbReference type="NCBI Taxonomy" id="33653"/>
    <lineage>
        <taxon>Eukaryota</taxon>
        <taxon>Sar</taxon>
        <taxon>Stramenopiles</taxon>
        <taxon>Bigyra</taxon>
        <taxon>Opalozoa</taxon>
        <taxon>Bicosoecida</taxon>
        <taxon>Cafeteriaceae</taxon>
        <taxon>Cafeteria</taxon>
    </lineage>
</organism>
<dbReference type="GO" id="GO:0060285">
    <property type="term" value="P:cilium-dependent cell motility"/>
    <property type="evidence" value="ECO:0007669"/>
    <property type="project" value="TreeGrafter"/>
</dbReference>
<evidence type="ECO:0000256" key="11">
    <source>
        <dbReference type="ARBA" id="ARBA00045865"/>
    </source>
</evidence>
<name>A0A5A8CIN0_CAFRO</name>
<feature type="region of interest" description="Disordered" evidence="13">
    <location>
        <begin position="538"/>
        <end position="565"/>
    </location>
</feature>
<dbReference type="InterPro" id="IPR039750">
    <property type="entry name" value="DRC1/DRC2"/>
</dbReference>
<evidence type="ECO:0000256" key="9">
    <source>
        <dbReference type="ARBA" id="ARBA00038424"/>
    </source>
</evidence>
<evidence type="ECO:0000256" key="12">
    <source>
        <dbReference type="SAM" id="Coils"/>
    </source>
</evidence>
<evidence type="ECO:0000256" key="2">
    <source>
        <dbReference type="ARBA" id="ARBA00022490"/>
    </source>
</evidence>
<feature type="compositionally biased region" description="Polar residues" evidence="13">
    <location>
        <begin position="538"/>
        <end position="549"/>
    </location>
</feature>
<feature type="region of interest" description="Disordered" evidence="13">
    <location>
        <begin position="313"/>
        <end position="363"/>
    </location>
</feature>
<dbReference type="AlphaFoldDB" id="A0A5A8CIN0"/>
<sequence length="565" mass="62877">MTKLSSAKLQRAWRRVMPAEKLESLQKDIEVMETSHARDASRKDGVLQELLLDMEAAEEQFTIARRSHLRALDRLVDEQDGRLASLEEWFQTRLRELETVFTTEMRELAEHHERETLEIRHLQQVLEEQQAERRREAQDDYEQRRNALQSGAMERMHQLQNVMDGQIDVLSAQFDRAHSEYIRTSDARTKAYKDLKQKDAWHTRKVEELTVRVTELKRAVQRYRVKLANTSRDEEARISSMERRKADMLRHYQRMKQATRLAHQRADLRLRALSSAASDAISTLARHGAQAERIISLVEQCRALESLAEKVDPFAAVGGPPGAAGRPGRADADAGGDGAPIKPLTLEGPAAESSRETSLDSEAAVHAAEELAGLSIRASEHHDTLERTTKAAAARQSIARQQWAAAAEDAALGASLLEPPSGVGGDDWEPGLAMPQSESMPGVSVDGSAPLAYFPTVTDEAGRPVGGMDSMGNFHRKLNKATMERIALQAERDSVAAENERLRELLHRFLKGISVTEDTLAERNLLMVINDHELTDAASSSVKGGTSTPVAVDGTAHLRTSLKRR</sequence>
<evidence type="ECO:0000256" key="10">
    <source>
        <dbReference type="ARBA" id="ARBA00040899"/>
    </source>
</evidence>
<keyword evidence="5" id="KW-0969">Cilium</keyword>
<gene>
    <name evidence="15" type="ORF">FNF29_04377</name>
</gene>
<feature type="domain" description="Dynein regulatory complex protein 1/2 N-terminal" evidence="14">
    <location>
        <begin position="2"/>
        <end position="70"/>
    </location>
</feature>
<evidence type="ECO:0000256" key="7">
    <source>
        <dbReference type="ARBA" id="ARBA00023273"/>
    </source>
</evidence>
<evidence type="ECO:0000313" key="15">
    <source>
        <dbReference type="EMBL" id="KAA0151691.1"/>
    </source>
</evidence>
<comment type="similarity">
    <text evidence="9">Belongs to the DRC2 family.</text>
</comment>
<dbReference type="GO" id="GO:0005858">
    <property type="term" value="C:axonemal dynein complex"/>
    <property type="evidence" value="ECO:0007669"/>
    <property type="project" value="InterPro"/>
</dbReference>
<evidence type="ECO:0000256" key="5">
    <source>
        <dbReference type="ARBA" id="ARBA00023069"/>
    </source>
</evidence>
<dbReference type="GO" id="GO:0003352">
    <property type="term" value="P:regulation of cilium movement"/>
    <property type="evidence" value="ECO:0007669"/>
    <property type="project" value="TreeGrafter"/>
</dbReference>
<evidence type="ECO:0000256" key="4">
    <source>
        <dbReference type="ARBA" id="ARBA00023054"/>
    </source>
</evidence>
<dbReference type="InterPro" id="IPR039505">
    <property type="entry name" value="DRC1/2_N"/>
</dbReference>
<evidence type="ECO:0000256" key="13">
    <source>
        <dbReference type="SAM" id="MobiDB-lite"/>
    </source>
</evidence>
<comment type="subcellular location">
    <subcellularLocation>
        <location evidence="1">Cytoplasm</location>
        <location evidence="1">Cytoskeleton</location>
        <location evidence="1">Flagellum axoneme</location>
    </subcellularLocation>
    <subcellularLocation>
        <location evidence="8">Cytoplasm</location>
        <location evidence="8">Cytoskeleton</location>
        <location evidence="8">Flagellum basal body</location>
    </subcellularLocation>
</comment>
<feature type="compositionally biased region" description="Low complexity" evidence="13">
    <location>
        <begin position="313"/>
        <end position="327"/>
    </location>
</feature>
<feature type="region of interest" description="Disordered" evidence="13">
    <location>
        <begin position="416"/>
        <end position="443"/>
    </location>
</feature>
<feature type="coiled-coil region" evidence="12">
    <location>
        <begin position="206"/>
        <end position="233"/>
    </location>
</feature>
<feature type="coiled-coil region" evidence="12">
    <location>
        <begin position="112"/>
        <end position="139"/>
    </location>
</feature>
<keyword evidence="4 12" id="KW-0175">Coiled coil</keyword>
<evidence type="ECO:0000256" key="1">
    <source>
        <dbReference type="ARBA" id="ARBA00004611"/>
    </source>
</evidence>
<evidence type="ECO:0000256" key="6">
    <source>
        <dbReference type="ARBA" id="ARBA00023212"/>
    </source>
</evidence>
<keyword evidence="2" id="KW-0963">Cytoplasm</keyword>
<comment type="function">
    <text evidence="11">Component of the nexin-dynein regulatory complex (N-DRC), a key regulator of ciliary/flagellar motility which maintains the alignment and integrity of the distal axoneme and regulates microtubule sliding in motile axonemes. Plays a critical role in the assembly of N-DRC and also stabilizes the assembly of multiple inner dynein arms and radial spokes. Coassembles with DRC1 to form a central scaffold needed for assembly of the N-DRC and its attachment to the outer doublet microtubules.</text>
</comment>
<keyword evidence="3" id="KW-0282">Flagellum</keyword>
<evidence type="ECO:0000259" key="14">
    <source>
        <dbReference type="Pfam" id="PF14772"/>
    </source>
</evidence>
<keyword evidence="16" id="KW-1185">Reference proteome</keyword>
<evidence type="ECO:0000313" key="16">
    <source>
        <dbReference type="Proteomes" id="UP000323011"/>
    </source>
</evidence>
<feature type="region of interest" description="Disordered" evidence="13">
    <location>
        <begin position="374"/>
        <end position="393"/>
    </location>
</feature>
<reference evidence="15 16" key="1">
    <citation type="submission" date="2019-07" db="EMBL/GenBank/DDBJ databases">
        <title>Genomes of Cafeteria roenbergensis.</title>
        <authorList>
            <person name="Fischer M.G."/>
            <person name="Hackl T."/>
            <person name="Roman M."/>
        </authorList>
    </citation>
    <scope>NUCLEOTIDE SEQUENCE [LARGE SCALE GENOMIC DNA]</scope>
    <source>
        <strain evidence="15 16">BVI</strain>
    </source>
</reference>
<keyword evidence="6" id="KW-0206">Cytoskeleton</keyword>
<accession>A0A5A8CIN0</accession>
<dbReference type="Pfam" id="PF14772">
    <property type="entry name" value="NYD-SP28"/>
    <property type="match status" value="1"/>
</dbReference>
<protein>
    <recommendedName>
        <fullName evidence="10">Dynein regulatory complex subunit 2</fullName>
    </recommendedName>
</protein>
<evidence type="ECO:0000256" key="8">
    <source>
        <dbReference type="ARBA" id="ARBA00037841"/>
    </source>
</evidence>
<dbReference type="Proteomes" id="UP000323011">
    <property type="component" value="Unassembled WGS sequence"/>
</dbReference>
<dbReference type="EMBL" id="VLTN01000025">
    <property type="protein sequence ID" value="KAA0151691.1"/>
    <property type="molecule type" value="Genomic_DNA"/>
</dbReference>
<proteinExistence type="inferred from homology"/>
<dbReference type="PANTHER" id="PTHR21625">
    <property type="entry name" value="NYD-SP28 PROTEIN"/>
    <property type="match status" value="1"/>
</dbReference>
<dbReference type="GO" id="GO:0070286">
    <property type="term" value="P:axonemal dynein complex assembly"/>
    <property type="evidence" value="ECO:0007669"/>
    <property type="project" value="InterPro"/>
</dbReference>
<keyword evidence="7" id="KW-0966">Cell projection</keyword>
<feature type="compositionally biased region" description="Basic and acidic residues" evidence="13">
    <location>
        <begin position="378"/>
        <end position="389"/>
    </location>
</feature>